<sequence>MMKWIIYQILTLSIIVFFMWILDYINENRTIQHSSSEWTAVNSTFITFYIIAFIVSCFYLLFLFEAKKDNGLFDRSFWAVMPKMCVIIGVLSIILFLTGGTIGPIMVWIEQWPSLIYVFFIYFLFLIFLFIFSIEHKKHRYKQRKEKTVHISFTWTILLFFVLFFLI</sequence>
<keyword evidence="1" id="KW-0812">Transmembrane</keyword>
<organism evidence="2 3">
    <name type="scientific">Salirhabdus euzebyi</name>
    <dbReference type="NCBI Taxonomy" id="394506"/>
    <lineage>
        <taxon>Bacteria</taxon>
        <taxon>Bacillati</taxon>
        <taxon>Bacillota</taxon>
        <taxon>Bacilli</taxon>
        <taxon>Bacillales</taxon>
        <taxon>Bacillaceae</taxon>
        <taxon>Salirhabdus</taxon>
    </lineage>
</organism>
<dbReference type="Proteomes" id="UP000581688">
    <property type="component" value="Unassembled WGS sequence"/>
</dbReference>
<keyword evidence="1" id="KW-0472">Membrane</keyword>
<keyword evidence="3" id="KW-1185">Reference proteome</keyword>
<dbReference type="AlphaFoldDB" id="A0A841PUN8"/>
<dbReference type="EMBL" id="JACHGH010000002">
    <property type="protein sequence ID" value="MBB6452579.1"/>
    <property type="molecule type" value="Genomic_DNA"/>
</dbReference>
<feature type="transmembrane region" description="Helical" evidence="1">
    <location>
        <begin position="85"/>
        <end position="109"/>
    </location>
</feature>
<name>A0A841PUN8_9BACI</name>
<proteinExistence type="predicted"/>
<evidence type="ECO:0000313" key="3">
    <source>
        <dbReference type="Proteomes" id="UP000581688"/>
    </source>
</evidence>
<reference evidence="2 3" key="1">
    <citation type="submission" date="2020-08" db="EMBL/GenBank/DDBJ databases">
        <title>Genomic Encyclopedia of Type Strains, Phase IV (KMG-IV): sequencing the most valuable type-strain genomes for metagenomic binning, comparative biology and taxonomic classification.</title>
        <authorList>
            <person name="Goeker M."/>
        </authorList>
    </citation>
    <scope>NUCLEOTIDE SEQUENCE [LARGE SCALE GENOMIC DNA]</scope>
    <source>
        <strain evidence="2 3">DSM 19612</strain>
    </source>
</reference>
<evidence type="ECO:0000313" key="2">
    <source>
        <dbReference type="EMBL" id="MBB6452579.1"/>
    </source>
</evidence>
<feature type="transmembrane region" description="Helical" evidence="1">
    <location>
        <begin position="115"/>
        <end position="136"/>
    </location>
</feature>
<keyword evidence="1" id="KW-1133">Transmembrane helix</keyword>
<gene>
    <name evidence="2" type="ORF">HNQ94_001024</name>
</gene>
<protein>
    <submittedName>
        <fullName evidence="2">Amino acid transporter</fullName>
    </submittedName>
</protein>
<dbReference type="RefSeq" id="WP_174494774.1">
    <property type="nucleotide sequence ID" value="NZ_CADDWK010000002.1"/>
</dbReference>
<feature type="transmembrane region" description="Helical" evidence="1">
    <location>
        <begin position="45"/>
        <end position="64"/>
    </location>
</feature>
<comment type="caution">
    <text evidence="2">The sequence shown here is derived from an EMBL/GenBank/DDBJ whole genome shotgun (WGS) entry which is preliminary data.</text>
</comment>
<feature type="transmembrane region" description="Helical" evidence="1">
    <location>
        <begin position="148"/>
        <end position="166"/>
    </location>
</feature>
<accession>A0A841PUN8</accession>
<feature type="transmembrane region" description="Helical" evidence="1">
    <location>
        <begin position="5"/>
        <end position="25"/>
    </location>
</feature>
<evidence type="ECO:0000256" key="1">
    <source>
        <dbReference type="SAM" id="Phobius"/>
    </source>
</evidence>